<evidence type="ECO:0000256" key="2">
    <source>
        <dbReference type="ARBA" id="ARBA00023002"/>
    </source>
</evidence>
<dbReference type="FunFam" id="3.40.605.10:FF:000007">
    <property type="entry name" value="NAD/NADP-dependent betaine aldehyde dehydrogenase"/>
    <property type="match status" value="1"/>
</dbReference>
<dbReference type="Gene3D" id="3.40.605.10">
    <property type="entry name" value="Aldehyde Dehydrogenase, Chain A, domain 1"/>
    <property type="match status" value="1"/>
</dbReference>
<sequence>MLIDGQWVPAIDGRTYERLSPYDGHLVNTYANGDIEDARRGIVAARRAFDAGDWRWASVESRAAVLRKAAVLLRENKDRLAKLLSEEVGQPRQGGAVNEAANALEYYAWVATDRRDEAVTEQRADALGIIAREPVGVVGVLSAWNAPLSVVHKAAPALAVGCTVVVKPAHMTAGGVLELGRILQRAGLPDGVFNVVTSELANGSVVGHEIAASELVDMVTFTGSTATGRKVMAAAASTGKKVVLELGGKSPNVVFPDVPDLDAAVDAAFDGIMSLGGQACKAGSRLLLHRNIHEDFLARLAPKFDAVRLGDPLDAATTLGPLVSKEQRDRVHSLVQGATEAKVLLGGSYPTDGPLARGWFYEPTLIDRVTPQSTIAQTEVFGPVLSVLPFENDSQAIEIANGTMYGLAGAVWTADIDRALTFAKRLRSGTVWVNTYRESGLRNMPSGGWGASGLGLERSSEGINEFLLTKSIHIRLRPGR</sequence>
<reference evidence="7" key="1">
    <citation type="submission" date="2016-12" db="EMBL/GenBank/DDBJ databases">
        <authorList>
            <person name="Varghese N."/>
            <person name="Submissions S."/>
        </authorList>
    </citation>
    <scope>NUCLEOTIDE SEQUENCE [LARGE SCALE GENOMIC DNA]</scope>
    <source>
        <strain evidence="7">DSM 45599</strain>
    </source>
</reference>
<dbReference type="InterPro" id="IPR016162">
    <property type="entry name" value="Ald_DH_N"/>
</dbReference>
<evidence type="ECO:0000256" key="1">
    <source>
        <dbReference type="ARBA" id="ARBA00009986"/>
    </source>
</evidence>
<evidence type="ECO:0000313" key="7">
    <source>
        <dbReference type="Proteomes" id="UP000185124"/>
    </source>
</evidence>
<dbReference type="InterPro" id="IPR029510">
    <property type="entry name" value="Ald_DH_CS_GLU"/>
</dbReference>
<dbReference type="EMBL" id="FSQT01000001">
    <property type="protein sequence ID" value="SIM72726.1"/>
    <property type="molecule type" value="Genomic_DNA"/>
</dbReference>
<dbReference type="RefSeq" id="WP_074310137.1">
    <property type="nucleotide sequence ID" value="NZ_FSQT01000001.1"/>
</dbReference>
<dbReference type="STRING" id="709881.SAMN04489832_1658"/>
<dbReference type="GO" id="GO:0016620">
    <property type="term" value="F:oxidoreductase activity, acting on the aldehyde or oxo group of donors, NAD or NADP as acceptor"/>
    <property type="evidence" value="ECO:0007669"/>
    <property type="project" value="InterPro"/>
</dbReference>
<gene>
    <name evidence="6" type="ORF">SAMN04489832_1658</name>
</gene>
<dbReference type="AlphaFoldDB" id="A0A1N5VJ32"/>
<accession>A0A1N5VJ32</accession>
<dbReference type="SUPFAM" id="SSF53720">
    <property type="entry name" value="ALDH-like"/>
    <property type="match status" value="1"/>
</dbReference>
<organism evidence="6 7">
    <name type="scientific">Micromonospora cremea</name>
    <dbReference type="NCBI Taxonomy" id="709881"/>
    <lineage>
        <taxon>Bacteria</taxon>
        <taxon>Bacillati</taxon>
        <taxon>Actinomycetota</taxon>
        <taxon>Actinomycetes</taxon>
        <taxon>Micromonosporales</taxon>
        <taxon>Micromonosporaceae</taxon>
        <taxon>Micromonospora</taxon>
    </lineage>
</organism>
<evidence type="ECO:0000256" key="3">
    <source>
        <dbReference type="PROSITE-ProRule" id="PRU10007"/>
    </source>
</evidence>
<dbReference type="InterPro" id="IPR016161">
    <property type="entry name" value="Ald_DH/histidinol_DH"/>
</dbReference>
<dbReference type="OrthoDB" id="3495787at2"/>
<dbReference type="InterPro" id="IPR016163">
    <property type="entry name" value="Ald_DH_C"/>
</dbReference>
<dbReference type="InterPro" id="IPR015590">
    <property type="entry name" value="Aldehyde_DH_dom"/>
</dbReference>
<feature type="domain" description="Aldehyde dehydrogenase" evidence="5">
    <location>
        <begin position="7"/>
        <end position="472"/>
    </location>
</feature>
<evidence type="ECO:0000256" key="4">
    <source>
        <dbReference type="RuleBase" id="RU003345"/>
    </source>
</evidence>
<dbReference type="PROSITE" id="PS00687">
    <property type="entry name" value="ALDEHYDE_DEHYDR_GLU"/>
    <property type="match status" value="1"/>
</dbReference>
<comment type="similarity">
    <text evidence="1 4">Belongs to the aldehyde dehydrogenase family.</text>
</comment>
<dbReference type="Gene3D" id="3.40.309.10">
    <property type="entry name" value="Aldehyde Dehydrogenase, Chain A, domain 2"/>
    <property type="match status" value="1"/>
</dbReference>
<evidence type="ECO:0000313" key="6">
    <source>
        <dbReference type="EMBL" id="SIM72726.1"/>
    </source>
</evidence>
<feature type="active site" evidence="3">
    <location>
        <position position="245"/>
    </location>
</feature>
<proteinExistence type="inferred from homology"/>
<dbReference type="Pfam" id="PF00171">
    <property type="entry name" value="Aldedh"/>
    <property type="match status" value="1"/>
</dbReference>
<keyword evidence="2 4" id="KW-0560">Oxidoreductase</keyword>
<dbReference type="FunFam" id="3.40.309.10:FF:000012">
    <property type="entry name" value="Betaine aldehyde dehydrogenase"/>
    <property type="match status" value="1"/>
</dbReference>
<dbReference type="PANTHER" id="PTHR42804:SF1">
    <property type="entry name" value="ALDEHYDE DEHYDROGENASE-RELATED"/>
    <property type="match status" value="1"/>
</dbReference>
<evidence type="ECO:0000259" key="5">
    <source>
        <dbReference type="Pfam" id="PF00171"/>
    </source>
</evidence>
<name>A0A1N5VJ32_9ACTN</name>
<keyword evidence="7" id="KW-1185">Reference proteome</keyword>
<dbReference type="Proteomes" id="UP000185124">
    <property type="component" value="Unassembled WGS sequence"/>
</dbReference>
<dbReference type="PANTHER" id="PTHR42804">
    <property type="entry name" value="ALDEHYDE DEHYDROGENASE"/>
    <property type="match status" value="1"/>
</dbReference>
<protein>
    <submittedName>
        <fullName evidence="6">Aldehyde dehydrogenase (NAD+)</fullName>
    </submittedName>
</protein>